<evidence type="ECO:0000313" key="3">
    <source>
        <dbReference type="Proteomes" id="UP000652231"/>
    </source>
</evidence>
<protein>
    <submittedName>
        <fullName evidence="2">Glyoxalase</fullName>
    </submittedName>
</protein>
<dbReference type="InterPro" id="IPR029068">
    <property type="entry name" value="Glyas_Bleomycin-R_OHBP_Dase"/>
</dbReference>
<dbReference type="PROSITE" id="PS51819">
    <property type="entry name" value="VOC"/>
    <property type="match status" value="1"/>
</dbReference>
<comment type="caution">
    <text evidence="2">The sequence shown here is derived from an EMBL/GenBank/DDBJ whole genome shotgun (WGS) entry which is preliminary data.</text>
</comment>
<dbReference type="SUPFAM" id="SSF54593">
    <property type="entry name" value="Glyoxalase/Bleomycin resistance protein/Dihydroxybiphenyl dioxygenase"/>
    <property type="match status" value="1"/>
</dbReference>
<dbReference type="Proteomes" id="UP000652231">
    <property type="component" value="Unassembled WGS sequence"/>
</dbReference>
<evidence type="ECO:0000259" key="1">
    <source>
        <dbReference type="PROSITE" id="PS51819"/>
    </source>
</evidence>
<name>A0A8J2VAX0_9FLAO</name>
<dbReference type="RefSeq" id="WP_188442608.1">
    <property type="nucleotide sequence ID" value="NZ_BMGK01000009.1"/>
</dbReference>
<feature type="domain" description="VOC" evidence="1">
    <location>
        <begin position="18"/>
        <end position="134"/>
    </location>
</feature>
<dbReference type="AlphaFoldDB" id="A0A8J2VAX0"/>
<dbReference type="EMBL" id="BMGK01000009">
    <property type="protein sequence ID" value="GGD98612.1"/>
    <property type="molecule type" value="Genomic_DNA"/>
</dbReference>
<gene>
    <name evidence="2" type="ORF">GCM10011312_22650</name>
</gene>
<keyword evidence="3" id="KW-1185">Reference proteome</keyword>
<reference evidence="2" key="2">
    <citation type="submission" date="2020-09" db="EMBL/GenBank/DDBJ databases">
        <authorList>
            <person name="Sun Q."/>
            <person name="Zhou Y."/>
        </authorList>
    </citation>
    <scope>NUCLEOTIDE SEQUENCE</scope>
    <source>
        <strain evidence="2">CGMCC 1.12924</strain>
    </source>
</reference>
<dbReference type="Gene3D" id="3.10.180.10">
    <property type="entry name" value="2,3-Dihydroxybiphenyl 1,2-Dioxygenase, domain 1"/>
    <property type="match status" value="1"/>
</dbReference>
<proteinExistence type="predicted"/>
<evidence type="ECO:0000313" key="2">
    <source>
        <dbReference type="EMBL" id="GGD98612.1"/>
    </source>
</evidence>
<reference evidence="2" key="1">
    <citation type="journal article" date="2014" name="Int. J. Syst. Evol. Microbiol.">
        <title>Complete genome sequence of Corynebacterium casei LMG S-19264T (=DSM 44701T), isolated from a smear-ripened cheese.</title>
        <authorList>
            <consortium name="US DOE Joint Genome Institute (JGI-PGF)"/>
            <person name="Walter F."/>
            <person name="Albersmeier A."/>
            <person name="Kalinowski J."/>
            <person name="Ruckert C."/>
        </authorList>
    </citation>
    <scope>NUCLEOTIDE SEQUENCE</scope>
    <source>
        <strain evidence="2">CGMCC 1.12924</strain>
    </source>
</reference>
<organism evidence="2 3">
    <name type="scientific">Planktosalinus lacus</name>
    <dbReference type="NCBI Taxonomy" id="1526573"/>
    <lineage>
        <taxon>Bacteria</taxon>
        <taxon>Pseudomonadati</taxon>
        <taxon>Bacteroidota</taxon>
        <taxon>Flavobacteriia</taxon>
        <taxon>Flavobacteriales</taxon>
        <taxon>Flavobacteriaceae</taxon>
        <taxon>Planktosalinus</taxon>
    </lineage>
</organism>
<sequence>MGGVPQKKQKTEKPFKDYINWFEIPAVNFQQALDFYNHIYAMEMETKHDDNYSMAFFPATTGIGGAIVAGPGSMPSDTGPLLYLNGGKDLNTILQRVEVAGGRIVLPKTLINEESGYFAIFIDCEGNKLALHSKK</sequence>
<accession>A0A8J2VAX0</accession>
<dbReference type="InterPro" id="IPR037523">
    <property type="entry name" value="VOC_core"/>
</dbReference>